<dbReference type="NCBIfam" id="NF047593">
    <property type="entry name" value="IS66_ISAeme5_TnpA"/>
    <property type="match status" value="1"/>
</dbReference>
<proteinExistence type="predicted"/>
<protein>
    <recommendedName>
        <fullName evidence="3">Transposase</fullName>
    </recommendedName>
</protein>
<evidence type="ECO:0000313" key="1">
    <source>
        <dbReference type="EMBL" id="AWB33936.1"/>
    </source>
</evidence>
<dbReference type="EMBL" id="CP028901">
    <property type="protein sequence ID" value="AWB33936.1"/>
    <property type="molecule type" value="Genomic_DNA"/>
</dbReference>
<dbReference type="KEGG" id="boz:DBV39_09700"/>
<evidence type="ECO:0000313" key="2">
    <source>
        <dbReference type="Proteomes" id="UP000244571"/>
    </source>
</evidence>
<name>A0A2R4XJF9_9BURK</name>
<keyword evidence="2" id="KW-1185">Reference proteome</keyword>
<dbReference type="AlphaFoldDB" id="A0A2R4XJF9"/>
<evidence type="ECO:0008006" key="3">
    <source>
        <dbReference type="Google" id="ProtNLM"/>
    </source>
</evidence>
<dbReference type="RefSeq" id="WP_108621363.1">
    <property type="nucleotide sequence ID" value="NZ_CP028901.1"/>
</dbReference>
<dbReference type="Proteomes" id="UP000244571">
    <property type="component" value="Chromosome"/>
</dbReference>
<dbReference type="OrthoDB" id="8526851at2"/>
<sequence>MSSKEISHWQFHLDQIDQEGISTKAYAAREGLSLQSLYQWRHELKRRRADDPVSLTITPRSPGKFVQVPVVAPDLSSQSALRCSLVLPSGVRLEMSDLPSIGWITALAHELGGPAGGQR</sequence>
<accession>A0A2R4XJF9</accession>
<organism evidence="1 2">
    <name type="scientific">Orrella marina</name>
    <dbReference type="NCBI Taxonomy" id="2163011"/>
    <lineage>
        <taxon>Bacteria</taxon>
        <taxon>Pseudomonadati</taxon>
        <taxon>Pseudomonadota</taxon>
        <taxon>Betaproteobacteria</taxon>
        <taxon>Burkholderiales</taxon>
        <taxon>Alcaligenaceae</taxon>
        <taxon>Orrella</taxon>
    </lineage>
</organism>
<gene>
    <name evidence="1" type="ORF">DBV39_09700</name>
</gene>
<reference evidence="1 2" key="1">
    <citation type="submission" date="2018-04" db="EMBL/GenBank/DDBJ databases">
        <title>Bordetella sp. HZ20 isolated from seawater.</title>
        <authorList>
            <person name="Sun C."/>
        </authorList>
    </citation>
    <scope>NUCLEOTIDE SEQUENCE [LARGE SCALE GENOMIC DNA]</scope>
    <source>
        <strain evidence="1 2">HZ20</strain>
    </source>
</reference>